<accession>A0AAD4GST5</accession>
<dbReference type="PANTHER" id="PTHR36124">
    <property type="match status" value="1"/>
</dbReference>
<feature type="region of interest" description="Disordered" evidence="1">
    <location>
        <begin position="437"/>
        <end position="458"/>
    </location>
</feature>
<dbReference type="InterPro" id="IPR046366">
    <property type="entry name" value="MPAB"/>
</dbReference>
<proteinExistence type="predicted"/>
<gene>
    <name evidence="3" type="ORF">FE257_011100</name>
</gene>
<evidence type="ECO:0000313" key="4">
    <source>
        <dbReference type="Proteomes" id="UP001194746"/>
    </source>
</evidence>
<evidence type="ECO:0000256" key="1">
    <source>
        <dbReference type="SAM" id="MobiDB-lite"/>
    </source>
</evidence>
<evidence type="ECO:0008006" key="5">
    <source>
        <dbReference type="Google" id="ProtNLM"/>
    </source>
</evidence>
<evidence type="ECO:0000256" key="2">
    <source>
        <dbReference type="SAM" id="Phobius"/>
    </source>
</evidence>
<dbReference type="EMBL" id="VCAU01000072">
    <property type="protein sequence ID" value="KAF9886723.1"/>
    <property type="molecule type" value="Genomic_DNA"/>
</dbReference>
<sequence length="835" mass="94650">MSEYPIDPEHDRGVAGYTMFGATELFHKLGNNCPLAVVIVLTSYLVLVKMLRYRRRAKIEVPFANRRRPLSSMTVKEAHEIMTQLQELEFPYAFAKARQMALLKAGGIPTMSKLFAVTGQNNKRNAGKRAVDTEILLRESQSQRRDSNRYASAVARMNYLHARYRRANKITDDDLLHTLGDGLAEILNVIEREEWRKLTDVEKCALGIFHKNLGEDMRIPFDVLPSKAKGWEDGFHFALELSKWTIHYEEEVARPTETNDQYVRVYVDSALPRFMKSVVRQMLGADLDDLMRTSLGIESPTYILSMIMFFVRGVRKCVLRYLALPRPSFLAVKLVRNSPNRETNLYNFERKGLQPWYIRPTLWANWGPGALLVRLFGGKMPGSRGDRYLPQGYDLMTIGPDPQKGKGLEEMGYDIKIIQERVKSGEEQPLNVVELPSNPMMPRRSKRAGRPRLDDTSNAILSGDRRTQVRRAQHTYRRRKEATFRDAIARAEQLQVRMRTAGEEAARLSELATHAQLHVAHPDIDGRLKRLLEIFADFDKPIDPAFPVSTRSSSHTPARQEPVPNVQVDKSCQEYSLPPPLLARRCTYAFQEVRFARQLQRYCLEHAYRLFTESHSDPREIHRVFRLVPCVRAPSKTQPRFRDLLMGGRTDSLEVSGLPFYSIGGAGTHFPDLDKEGNAIYPANSRMPRRILGTLPYVQEGAMGIEHALEAYGLGGEWFDSRDVEGYLSLHGVNINGGLTPTLHIPREAAENSVGQPYIVDIEGFFSRLLSGLVILGRAPGFRKTDVRHGVPGVVVPLSQGFEDYGNRDDLVLSMCMAEKSTPVQLVVGEETSVA</sequence>
<evidence type="ECO:0000313" key="3">
    <source>
        <dbReference type="EMBL" id="KAF9886723.1"/>
    </source>
</evidence>
<feature type="transmembrane region" description="Helical" evidence="2">
    <location>
        <begin position="29"/>
        <end position="48"/>
    </location>
</feature>
<dbReference type="CDD" id="cd14688">
    <property type="entry name" value="bZIP_YAP"/>
    <property type="match status" value="1"/>
</dbReference>
<dbReference type="GO" id="GO:0016491">
    <property type="term" value="F:oxidoreductase activity"/>
    <property type="evidence" value="ECO:0007669"/>
    <property type="project" value="InterPro"/>
</dbReference>
<dbReference type="Proteomes" id="UP001194746">
    <property type="component" value="Unassembled WGS sequence"/>
</dbReference>
<reference evidence="3" key="1">
    <citation type="journal article" date="2019" name="Beilstein J. Org. Chem.">
        <title>Nanangenines: drimane sesquiterpenoids as the dominant metabolite cohort of a novel Australian fungus, Aspergillus nanangensis.</title>
        <authorList>
            <person name="Lacey H.J."/>
            <person name="Gilchrist C.L.M."/>
            <person name="Crombie A."/>
            <person name="Kalaitzis J.A."/>
            <person name="Vuong D."/>
            <person name="Rutledge P.J."/>
            <person name="Turner P."/>
            <person name="Pitt J.I."/>
            <person name="Lacey E."/>
            <person name="Chooi Y.H."/>
            <person name="Piggott A.M."/>
        </authorList>
    </citation>
    <scope>NUCLEOTIDE SEQUENCE</scope>
    <source>
        <strain evidence="3">MST-FP2251</strain>
    </source>
</reference>
<keyword evidence="2" id="KW-0812">Transmembrane</keyword>
<keyword evidence="2" id="KW-1133">Transmembrane helix</keyword>
<reference evidence="3" key="2">
    <citation type="submission" date="2020-02" db="EMBL/GenBank/DDBJ databases">
        <authorList>
            <person name="Gilchrist C.L.M."/>
            <person name="Chooi Y.-H."/>
        </authorList>
    </citation>
    <scope>NUCLEOTIDE SEQUENCE</scope>
    <source>
        <strain evidence="3">MST-FP2251</strain>
    </source>
</reference>
<comment type="caution">
    <text evidence="3">The sequence shown here is derived from an EMBL/GenBank/DDBJ whole genome shotgun (WGS) entry which is preliminary data.</text>
</comment>
<dbReference type="AlphaFoldDB" id="A0AAD4GST5"/>
<protein>
    <recommendedName>
        <fullName evidence="5">ER-bound oxygenase mpaB/mpaB'/Rubber oxygenase catalytic domain-containing protein</fullName>
    </recommendedName>
</protein>
<organism evidence="3 4">
    <name type="scientific">Aspergillus nanangensis</name>
    <dbReference type="NCBI Taxonomy" id="2582783"/>
    <lineage>
        <taxon>Eukaryota</taxon>
        <taxon>Fungi</taxon>
        <taxon>Dikarya</taxon>
        <taxon>Ascomycota</taxon>
        <taxon>Pezizomycotina</taxon>
        <taxon>Eurotiomycetes</taxon>
        <taxon>Eurotiomycetidae</taxon>
        <taxon>Eurotiales</taxon>
        <taxon>Aspergillaceae</taxon>
        <taxon>Aspergillus</taxon>
        <taxon>Aspergillus subgen. Circumdati</taxon>
    </lineage>
</organism>
<dbReference type="PANTHER" id="PTHR36124:SF4">
    <property type="entry name" value="ER-BOUND OXYGENASE MPAB_MPAB'_RUBBER OXYGENASE CATALYTIC DOMAIN-CONTAINING PROTEIN"/>
    <property type="match status" value="1"/>
</dbReference>
<keyword evidence="4" id="KW-1185">Reference proteome</keyword>
<keyword evidence="2" id="KW-0472">Membrane</keyword>
<name>A0AAD4GST5_ASPNN</name>